<dbReference type="OrthoDB" id="10263226at2759"/>
<dbReference type="InterPro" id="IPR042121">
    <property type="entry name" value="MutL_C_regsub"/>
</dbReference>
<feature type="compositionally biased region" description="Basic and acidic residues" evidence="4">
    <location>
        <begin position="673"/>
        <end position="683"/>
    </location>
</feature>
<dbReference type="STRING" id="1314773.A0A3N2PJW7"/>
<sequence>MITIKAIEPATVHRIQSGQVIVDLCSVVKELVENSLDAGAANIDVRFRNQGLDAVEVHDNGSGISPENYETLALKHHTSKLATFSDISTLRTFGFRGEALSSLCALSRFSVVTCLAADAPKGTRLEFESSGKLVGASVVAAQKGTTVFVNDLFYNLPVRRRELERNIKREWGKVLVLLNQYACIQTNLNFTVSQQPSKGKRVLLFSTKGNKTTRENIINVFGAKAMAVLIALDVDLELDSTSGPGPRSGQHVAEQKSTTVRVRGFVSRPAHGEGRQTPDRQMFYVNGRPCLLPQFSRVFNEVYRLYNASQSPFILANIELDTHLYDVNVSPDKRTILLHDQARMLERLRDALASLFESNDYFIPTSQTVPSKPMSRTRHASPAGTRGDAFSLRPSEVDLSPLERDALRSDHRDDDSDLNHGLGPPSAKPADPPGAQYRGIASQWTSTSMSSNQVTPPSWLRNDGILRPASPSVRTTATLSAVNPSTSQGQEIKPPSRANVAVGMPLGLLDIQARADCNESSDAEISGTPTETVSGNEEEEPRISTPCTTSSMSISSQPAITGNKLTDIDPGPVAAFEKATITTRNQALNTNSMLGRTGQTKRSRNSPDSHSADGEQPPTRQYTGSSATDVLAHREPIDNKENSDGNEQAAAPGRVLDGSSMPHVDDRDLVTTDHISKYDRPSNDRGIQSYTQSGACSGRRAYNKKIAEAPPSKLAHYSGFTLSAKRRGATLQLVQSMNTEENSILAQIKARDSHARRIFKCHGSTVTRGGFEADDAEETLSLIITKTDFARMSVVGQFNLGFILAVRHGSRPRQPEAGDGNLFIIDQHASDEKYNFERLQLSTTVQPQNLVHPRRLELTALEEEIVRENLPALEANGFKVRFDESGSQPVGSRCELIALPLSRETTFTIADLEELVSLLSDTRYPDSRSAPRPSKVRKMFAMRACRSSIMVGTALTYRQMTKLVRHMGELDKPWNCPHGRPTMRHLSRLSAWDGKNWNEDSWARDRNGSVMNWARYSCIDE</sequence>
<feature type="compositionally biased region" description="Polar residues" evidence="4">
    <location>
        <begin position="442"/>
        <end position="456"/>
    </location>
</feature>
<dbReference type="InterPro" id="IPR036890">
    <property type="entry name" value="HATPase_C_sf"/>
</dbReference>
<organism evidence="7 8">
    <name type="scientific">Sodiomyces alkalinus (strain CBS 110278 / VKM F-3762 / F11)</name>
    <name type="common">Alkaliphilic filamentous fungus</name>
    <dbReference type="NCBI Taxonomy" id="1314773"/>
    <lineage>
        <taxon>Eukaryota</taxon>
        <taxon>Fungi</taxon>
        <taxon>Dikarya</taxon>
        <taxon>Ascomycota</taxon>
        <taxon>Pezizomycotina</taxon>
        <taxon>Sordariomycetes</taxon>
        <taxon>Hypocreomycetidae</taxon>
        <taxon>Glomerellales</taxon>
        <taxon>Plectosphaerellaceae</taxon>
        <taxon>Sodiomyces</taxon>
    </lineage>
</organism>
<dbReference type="FunFam" id="3.30.565.10:FF:000014">
    <property type="entry name" value="Mismatch repair endonuclease pms1, putative"/>
    <property type="match status" value="1"/>
</dbReference>
<comment type="similarity">
    <text evidence="1">Belongs to the DNA mismatch repair MutL/HexB family.</text>
</comment>
<dbReference type="RefSeq" id="XP_028462634.1">
    <property type="nucleotide sequence ID" value="XM_028610938.1"/>
</dbReference>
<dbReference type="InterPro" id="IPR013507">
    <property type="entry name" value="DNA_mismatch_S5_2-like"/>
</dbReference>
<evidence type="ECO:0000256" key="3">
    <source>
        <dbReference type="ARBA" id="ARBA00070941"/>
    </source>
</evidence>
<feature type="compositionally biased region" description="Polar residues" evidence="4">
    <location>
        <begin position="618"/>
        <end position="628"/>
    </location>
</feature>
<dbReference type="Gene3D" id="3.30.1540.20">
    <property type="entry name" value="MutL, C-terminal domain, dimerisation subdomain"/>
    <property type="match status" value="1"/>
</dbReference>
<dbReference type="Pfam" id="PF01119">
    <property type="entry name" value="DNA_mis_repair"/>
    <property type="match status" value="1"/>
</dbReference>
<keyword evidence="8" id="KW-1185">Reference proteome</keyword>
<dbReference type="AlphaFoldDB" id="A0A3N2PJW7"/>
<dbReference type="InterPro" id="IPR002099">
    <property type="entry name" value="MutL/Mlh/PMS"/>
</dbReference>
<dbReference type="PROSITE" id="PS00058">
    <property type="entry name" value="DNA_MISMATCH_REPAIR_1"/>
    <property type="match status" value="1"/>
</dbReference>
<dbReference type="SMART" id="SM01340">
    <property type="entry name" value="DNA_mis_repair"/>
    <property type="match status" value="1"/>
</dbReference>
<dbReference type="GO" id="GO:0000710">
    <property type="term" value="P:meiotic mismatch repair"/>
    <property type="evidence" value="ECO:0007669"/>
    <property type="project" value="UniProtKB-ARBA"/>
</dbReference>
<accession>A0A3N2PJW7</accession>
<dbReference type="Gene3D" id="3.30.230.10">
    <property type="match status" value="1"/>
</dbReference>
<reference evidence="7 8" key="1">
    <citation type="journal article" date="2018" name="Mol. Ecol.">
        <title>The obligate alkalophilic soda-lake fungus Sodiomyces alkalinus has shifted to a protein diet.</title>
        <authorList>
            <person name="Grum-Grzhimaylo A.A."/>
            <person name="Falkoski D.L."/>
            <person name="van den Heuvel J."/>
            <person name="Valero-Jimenez C.A."/>
            <person name="Min B."/>
            <person name="Choi I.G."/>
            <person name="Lipzen A."/>
            <person name="Daum C.G."/>
            <person name="Aanen D.K."/>
            <person name="Tsang A."/>
            <person name="Henrissat B."/>
            <person name="Bilanenko E.N."/>
            <person name="de Vries R.P."/>
            <person name="van Kan J.A.L."/>
            <person name="Grigoriev I.V."/>
            <person name="Debets A.J.M."/>
        </authorList>
    </citation>
    <scope>NUCLEOTIDE SEQUENCE [LARGE SCALE GENOMIC DNA]</scope>
    <source>
        <strain evidence="7 8">F11</strain>
    </source>
</reference>
<feature type="region of interest" description="Disordered" evidence="4">
    <location>
        <begin position="366"/>
        <end position="475"/>
    </location>
</feature>
<dbReference type="InterPro" id="IPR014721">
    <property type="entry name" value="Ribsml_uS5_D2-typ_fold_subgr"/>
</dbReference>
<dbReference type="NCBIfam" id="TIGR00585">
    <property type="entry name" value="mutl"/>
    <property type="match status" value="1"/>
</dbReference>
<evidence type="ECO:0000259" key="6">
    <source>
        <dbReference type="SMART" id="SM01340"/>
    </source>
</evidence>
<dbReference type="FunFam" id="3.30.230.10:FF:000120">
    <property type="entry name" value="Mismatch repair endonuclease PMS2"/>
    <property type="match status" value="1"/>
</dbReference>
<evidence type="ECO:0000256" key="1">
    <source>
        <dbReference type="ARBA" id="ARBA00006082"/>
    </source>
</evidence>
<feature type="region of interest" description="Disordered" evidence="4">
    <location>
        <begin position="673"/>
        <end position="692"/>
    </location>
</feature>
<proteinExistence type="inferred from homology"/>
<dbReference type="InterPro" id="IPR037198">
    <property type="entry name" value="MutL_C_sf"/>
</dbReference>
<keyword evidence="2" id="KW-0227">DNA damage</keyword>
<dbReference type="CDD" id="cd16926">
    <property type="entry name" value="HATPase_MutL-MLH-PMS-like"/>
    <property type="match status" value="1"/>
</dbReference>
<feature type="domain" description="DNA mismatch repair protein S5" evidence="6">
    <location>
        <begin position="217"/>
        <end position="357"/>
    </location>
</feature>
<dbReference type="GO" id="GO:0140664">
    <property type="term" value="F:ATP-dependent DNA damage sensor activity"/>
    <property type="evidence" value="ECO:0007669"/>
    <property type="project" value="InterPro"/>
</dbReference>
<dbReference type="InterPro" id="IPR020568">
    <property type="entry name" value="Ribosomal_Su5_D2-typ_SF"/>
</dbReference>
<dbReference type="Gene3D" id="3.30.1370.100">
    <property type="entry name" value="MutL, C-terminal domain, regulatory subdomain"/>
    <property type="match status" value="1"/>
</dbReference>
<dbReference type="Gene3D" id="3.30.565.10">
    <property type="entry name" value="Histidine kinase-like ATPase, C-terminal domain"/>
    <property type="match status" value="1"/>
</dbReference>
<dbReference type="SMART" id="SM00853">
    <property type="entry name" value="MutL_C"/>
    <property type="match status" value="1"/>
</dbReference>
<dbReference type="SUPFAM" id="SSF118116">
    <property type="entry name" value="DNA mismatch repair protein MutL"/>
    <property type="match status" value="1"/>
</dbReference>
<feature type="compositionally biased region" description="Basic and acidic residues" evidence="4">
    <location>
        <begin position="401"/>
        <end position="418"/>
    </location>
</feature>
<dbReference type="InterPro" id="IPR038973">
    <property type="entry name" value="MutL/Mlh/Pms-like"/>
</dbReference>
<feature type="domain" description="MutL C-terminal dimerisation" evidence="5">
    <location>
        <begin position="794"/>
        <end position="955"/>
    </location>
</feature>
<feature type="compositionally biased region" description="Basic and acidic residues" evidence="4">
    <location>
        <begin position="631"/>
        <end position="643"/>
    </location>
</feature>
<dbReference type="GeneID" id="39579416"/>
<dbReference type="InterPro" id="IPR014762">
    <property type="entry name" value="DNA_mismatch_repair_CS"/>
</dbReference>
<evidence type="ECO:0000256" key="4">
    <source>
        <dbReference type="SAM" id="MobiDB-lite"/>
    </source>
</evidence>
<dbReference type="GO" id="GO:0032389">
    <property type="term" value="C:MutLalpha complex"/>
    <property type="evidence" value="ECO:0007669"/>
    <property type="project" value="TreeGrafter"/>
</dbReference>
<dbReference type="GO" id="GO:0005524">
    <property type="term" value="F:ATP binding"/>
    <property type="evidence" value="ECO:0007669"/>
    <property type="project" value="InterPro"/>
</dbReference>
<dbReference type="SUPFAM" id="SSF55874">
    <property type="entry name" value="ATPase domain of HSP90 chaperone/DNA topoisomerase II/histidine kinase"/>
    <property type="match status" value="1"/>
</dbReference>
<dbReference type="SUPFAM" id="SSF54211">
    <property type="entry name" value="Ribosomal protein S5 domain 2-like"/>
    <property type="match status" value="1"/>
</dbReference>
<feature type="compositionally biased region" description="Polar residues" evidence="4">
    <location>
        <begin position="584"/>
        <end position="598"/>
    </location>
</feature>
<dbReference type="GO" id="GO:0016887">
    <property type="term" value="F:ATP hydrolysis activity"/>
    <property type="evidence" value="ECO:0007669"/>
    <property type="project" value="InterPro"/>
</dbReference>
<feature type="region of interest" description="Disordered" evidence="4">
    <location>
        <begin position="584"/>
        <end position="666"/>
    </location>
</feature>
<evidence type="ECO:0000256" key="2">
    <source>
        <dbReference type="ARBA" id="ARBA00022763"/>
    </source>
</evidence>
<dbReference type="PANTHER" id="PTHR10073:SF52">
    <property type="entry name" value="MISMATCH REPAIR ENDONUCLEASE PMS2"/>
    <property type="match status" value="1"/>
</dbReference>
<dbReference type="Pfam" id="PF13589">
    <property type="entry name" value="HATPase_c_3"/>
    <property type="match status" value="1"/>
</dbReference>
<dbReference type="Proteomes" id="UP000272025">
    <property type="component" value="Unassembled WGS sequence"/>
</dbReference>
<dbReference type="CDD" id="cd03484">
    <property type="entry name" value="MutL_Trans_hPMS_2_like"/>
    <property type="match status" value="1"/>
</dbReference>
<dbReference type="GO" id="GO:0030983">
    <property type="term" value="F:mismatched DNA binding"/>
    <property type="evidence" value="ECO:0007669"/>
    <property type="project" value="InterPro"/>
</dbReference>
<dbReference type="PANTHER" id="PTHR10073">
    <property type="entry name" value="DNA MISMATCH REPAIR PROTEIN MLH, PMS, MUTL"/>
    <property type="match status" value="1"/>
</dbReference>
<evidence type="ECO:0000313" key="8">
    <source>
        <dbReference type="Proteomes" id="UP000272025"/>
    </source>
</evidence>
<protein>
    <recommendedName>
        <fullName evidence="3">DNA mismatch repair protein PMS1</fullName>
    </recommendedName>
</protein>
<evidence type="ECO:0000313" key="7">
    <source>
        <dbReference type="EMBL" id="ROT34828.1"/>
    </source>
</evidence>
<dbReference type="Pfam" id="PF08676">
    <property type="entry name" value="MutL_C"/>
    <property type="match status" value="1"/>
</dbReference>
<dbReference type="FunFam" id="3.30.1370.100:FF:000001">
    <property type="entry name" value="Mismatch repair endonuclease pms1, putative"/>
    <property type="match status" value="1"/>
</dbReference>
<dbReference type="FunFam" id="3.30.1540.20:FF:000019">
    <property type="entry name" value="PMS1 homolog 2, mismatch repair system component"/>
    <property type="match status" value="1"/>
</dbReference>
<gene>
    <name evidence="7" type="ORF">SODALDRAFT_329440</name>
</gene>
<feature type="compositionally biased region" description="Polar residues" evidence="4">
    <location>
        <begin position="545"/>
        <end position="564"/>
    </location>
</feature>
<dbReference type="InterPro" id="IPR014790">
    <property type="entry name" value="MutL_C"/>
</dbReference>
<name>A0A3N2PJW7_SODAK</name>
<dbReference type="InterPro" id="IPR042120">
    <property type="entry name" value="MutL_C_dimsub"/>
</dbReference>
<feature type="region of interest" description="Disordered" evidence="4">
    <location>
        <begin position="518"/>
        <end position="567"/>
    </location>
</feature>
<dbReference type="EMBL" id="ML119063">
    <property type="protein sequence ID" value="ROT34828.1"/>
    <property type="molecule type" value="Genomic_DNA"/>
</dbReference>
<evidence type="ECO:0000259" key="5">
    <source>
        <dbReference type="SMART" id="SM00853"/>
    </source>
</evidence>